<evidence type="ECO:0000256" key="6">
    <source>
        <dbReference type="ARBA" id="ARBA00023136"/>
    </source>
</evidence>
<dbReference type="AlphaFoldDB" id="A0A660E0Q3"/>
<feature type="transmembrane region" description="Helical" evidence="7">
    <location>
        <begin position="129"/>
        <end position="154"/>
    </location>
</feature>
<dbReference type="OrthoDB" id="1650550at2"/>
<keyword evidence="2" id="KW-0813">Transport</keyword>
<evidence type="ECO:0000313" key="10">
    <source>
        <dbReference type="Proteomes" id="UP000289996"/>
    </source>
</evidence>
<dbReference type="SUPFAM" id="SSF103473">
    <property type="entry name" value="MFS general substrate transporter"/>
    <property type="match status" value="1"/>
</dbReference>
<evidence type="ECO:0000256" key="3">
    <source>
        <dbReference type="ARBA" id="ARBA00022475"/>
    </source>
</evidence>
<feature type="domain" description="Major facilitator superfamily (MFS) profile" evidence="8">
    <location>
        <begin position="4"/>
        <end position="375"/>
    </location>
</feature>
<dbReference type="InterPro" id="IPR050189">
    <property type="entry name" value="MFS_Efflux_Transporters"/>
</dbReference>
<dbReference type="InterPro" id="IPR011701">
    <property type="entry name" value="MFS"/>
</dbReference>
<evidence type="ECO:0000256" key="5">
    <source>
        <dbReference type="ARBA" id="ARBA00022989"/>
    </source>
</evidence>
<reference evidence="9 10" key="1">
    <citation type="submission" date="2018-11" db="EMBL/GenBank/DDBJ databases">
        <authorList>
            <person name="Wuyts S."/>
        </authorList>
    </citation>
    <scope>NUCLEOTIDE SEQUENCE [LARGE SCALE GENOMIC DNA]</scope>
    <source>
        <strain evidence="9">Lactobacillus mudanjiangensis AMBF249</strain>
    </source>
</reference>
<feature type="transmembrane region" description="Helical" evidence="7">
    <location>
        <begin position="237"/>
        <end position="257"/>
    </location>
</feature>
<sequence length="383" mass="40981">MQKRLIGSLLAISLLPMTTGIVASATPQLAMAFPTASATTLNLVVTLPSFAMMVLVLASQVLVQRWGSKCLVIIGLGLVAIAAGLAMVAPTIKWLLVARLLLGVGLGLYNALAVSLISRLFQGVQRQRLLGYQNAAQGLGALVGALAVAGLLLISWRAAFGFYLISLPIMLAYLKNVPEVSFKTPVQAAPTLTSSQWVKIGAQAGLLFVLMTFYMLATLKLPSLMVTRKLGTSSAGAMLLVVMSLGTVLAGLSYQWVKQHCQMATSLVGTLAMLGGYLALLGPASRWWLVSSALLIGLSFGWFVPNIFGTVTQIVLPVQANLVTTILMTSSNLANFSASFVLVWLAPTRSQTQFIWHSLFILGSLSSFLVIRQFMFRRITSMN</sequence>
<name>A0A660E0Q3_9LACO</name>
<feature type="transmembrane region" description="Helical" evidence="7">
    <location>
        <begin position="39"/>
        <end position="58"/>
    </location>
</feature>
<proteinExistence type="predicted"/>
<dbReference type="InterPro" id="IPR036259">
    <property type="entry name" value="MFS_trans_sf"/>
</dbReference>
<feature type="transmembrane region" description="Helical" evidence="7">
    <location>
        <begin position="287"/>
        <end position="308"/>
    </location>
</feature>
<evidence type="ECO:0000313" key="9">
    <source>
        <dbReference type="EMBL" id="VDG29680.1"/>
    </source>
</evidence>
<evidence type="ECO:0000259" key="8">
    <source>
        <dbReference type="PROSITE" id="PS50850"/>
    </source>
</evidence>
<keyword evidence="3" id="KW-1003">Cell membrane</keyword>
<accession>A0A660E0Q3</accession>
<feature type="transmembrane region" description="Helical" evidence="7">
    <location>
        <begin position="94"/>
        <end position="117"/>
    </location>
</feature>
<keyword evidence="10" id="KW-1185">Reference proteome</keyword>
<protein>
    <submittedName>
        <fullName evidence="9">Major facilitator superfamily MFS_1 [Lactobacillus buchneri NRRL B-30929]</fullName>
    </submittedName>
</protein>
<evidence type="ECO:0000256" key="2">
    <source>
        <dbReference type="ARBA" id="ARBA00022448"/>
    </source>
</evidence>
<keyword evidence="4 7" id="KW-0812">Transmembrane</keyword>
<feature type="transmembrane region" description="Helical" evidence="7">
    <location>
        <begin position="264"/>
        <end position="281"/>
    </location>
</feature>
<feature type="transmembrane region" description="Helical" evidence="7">
    <location>
        <begin position="320"/>
        <end position="342"/>
    </location>
</feature>
<feature type="transmembrane region" description="Helical" evidence="7">
    <location>
        <begin position="70"/>
        <end position="88"/>
    </location>
</feature>
<feature type="transmembrane region" description="Helical" evidence="7">
    <location>
        <begin position="354"/>
        <end position="375"/>
    </location>
</feature>
<dbReference type="EMBL" id="UYIG01000152">
    <property type="protein sequence ID" value="VDG29680.1"/>
    <property type="molecule type" value="Genomic_DNA"/>
</dbReference>
<gene>
    <name evidence="9" type="ORF">MUDAN_MDHGFNIF_01217</name>
</gene>
<feature type="transmembrane region" description="Helical" evidence="7">
    <location>
        <begin position="197"/>
        <end position="217"/>
    </location>
</feature>
<dbReference type="RefSeq" id="WP_130852213.1">
    <property type="nucleotide sequence ID" value="NZ_UYIG01000152.1"/>
</dbReference>
<dbReference type="InterPro" id="IPR020846">
    <property type="entry name" value="MFS_dom"/>
</dbReference>
<evidence type="ECO:0000256" key="4">
    <source>
        <dbReference type="ARBA" id="ARBA00022692"/>
    </source>
</evidence>
<organism evidence="9 10">
    <name type="scientific">Lactiplantibacillus mudanjiangensis</name>
    <dbReference type="NCBI Taxonomy" id="1296538"/>
    <lineage>
        <taxon>Bacteria</taxon>
        <taxon>Bacillati</taxon>
        <taxon>Bacillota</taxon>
        <taxon>Bacilli</taxon>
        <taxon>Lactobacillales</taxon>
        <taxon>Lactobacillaceae</taxon>
        <taxon>Lactiplantibacillus</taxon>
    </lineage>
</organism>
<evidence type="ECO:0000256" key="7">
    <source>
        <dbReference type="SAM" id="Phobius"/>
    </source>
</evidence>
<dbReference type="Gene3D" id="1.20.1250.20">
    <property type="entry name" value="MFS general substrate transporter like domains"/>
    <property type="match status" value="1"/>
</dbReference>
<dbReference type="PROSITE" id="PS50850">
    <property type="entry name" value="MFS"/>
    <property type="match status" value="1"/>
</dbReference>
<evidence type="ECO:0000256" key="1">
    <source>
        <dbReference type="ARBA" id="ARBA00004651"/>
    </source>
</evidence>
<dbReference type="GO" id="GO:0022857">
    <property type="term" value="F:transmembrane transporter activity"/>
    <property type="evidence" value="ECO:0007669"/>
    <property type="project" value="InterPro"/>
</dbReference>
<dbReference type="GO" id="GO:0005886">
    <property type="term" value="C:plasma membrane"/>
    <property type="evidence" value="ECO:0007669"/>
    <property type="project" value="UniProtKB-SubCell"/>
</dbReference>
<keyword evidence="5 7" id="KW-1133">Transmembrane helix</keyword>
<keyword evidence="6 7" id="KW-0472">Membrane</keyword>
<dbReference type="PANTHER" id="PTHR43124:SF3">
    <property type="entry name" value="CHLORAMPHENICOL EFFLUX PUMP RV0191"/>
    <property type="match status" value="1"/>
</dbReference>
<dbReference type="Pfam" id="PF07690">
    <property type="entry name" value="MFS_1"/>
    <property type="match status" value="1"/>
</dbReference>
<dbReference type="Proteomes" id="UP000289996">
    <property type="component" value="Unassembled WGS sequence"/>
</dbReference>
<comment type="subcellular location">
    <subcellularLocation>
        <location evidence="1">Cell membrane</location>
        <topology evidence="1">Multi-pass membrane protein</topology>
    </subcellularLocation>
</comment>
<dbReference type="PANTHER" id="PTHR43124">
    <property type="entry name" value="PURINE EFFLUX PUMP PBUE"/>
    <property type="match status" value="1"/>
</dbReference>